<sequence length="220" mass="24592">MYQYNMLMDKRSGITLLLLLCQNACFLSASNPLLQSVACEGQSASLSCDWGFIHVIDANYGRNDGRICSAGQRHESLSNVHCFQKTSLQTMTTRCNGRKSCSVQAVNSVFNDPCYGTYKYLQVSYQCRPLKQSVTCESRQSVIKCESGVVAVHHANYGRRDLQLCPDKYVKNSDCYSPQTASISSRCDGRKYCVLTASNSVFPDPCFGVYKYLEVTYSCK</sequence>
<accession>A0A6P6MYJ8</accession>
<reference evidence="6" key="1">
    <citation type="submission" date="2025-08" db="UniProtKB">
        <authorList>
            <consortium name="RefSeq"/>
        </authorList>
    </citation>
    <scope>IDENTIFICATION</scope>
    <source>
        <strain evidence="6">Wakin</strain>
        <tissue evidence="6">Muscle</tissue>
    </source>
</reference>
<evidence type="ECO:0000259" key="4">
    <source>
        <dbReference type="PROSITE" id="PS50228"/>
    </source>
</evidence>
<dbReference type="KEGG" id="caua:113072618"/>
<keyword evidence="2" id="KW-0677">Repeat</keyword>
<evidence type="ECO:0000256" key="2">
    <source>
        <dbReference type="ARBA" id="ARBA00022737"/>
    </source>
</evidence>
<dbReference type="Gene3D" id="2.60.120.740">
    <property type="match status" value="2"/>
</dbReference>
<dbReference type="GeneID" id="113072618"/>
<evidence type="ECO:0000313" key="5">
    <source>
        <dbReference type="Proteomes" id="UP000515129"/>
    </source>
</evidence>
<dbReference type="FunFam" id="2.60.120.740:FF:000001">
    <property type="entry name" value="Adhesion G protein-coupled receptor L2"/>
    <property type="match status" value="2"/>
</dbReference>
<dbReference type="GO" id="GO:0030246">
    <property type="term" value="F:carbohydrate binding"/>
    <property type="evidence" value="ECO:0007669"/>
    <property type="project" value="UniProtKB-KW"/>
</dbReference>
<keyword evidence="1" id="KW-0430">Lectin</keyword>
<keyword evidence="5" id="KW-1185">Reference proteome</keyword>
<dbReference type="Pfam" id="PF02140">
    <property type="entry name" value="SUEL_Lectin"/>
    <property type="match status" value="2"/>
</dbReference>
<evidence type="ECO:0000313" key="6">
    <source>
        <dbReference type="RefSeq" id="XP_026101389.1"/>
    </source>
</evidence>
<dbReference type="PROSITE" id="PS50228">
    <property type="entry name" value="SUEL_LECTIN"/>
    <property type="match status" value="2"/>
</dbReference>
<proteinExistence type="predicted"/>
<protein>
    <submittedName>
        <fullName evidence="6">L-rhamnose-binding lectin CSL3-like</fullName>
    </submittedName>
</protein>
<feature type="domain" description="SUEL-type lectin" evidence="4">
    <location>
        <begin position="135"/>
        <end position="220"/>
    </location>
</feature>
<organism evidence="5 6">
    <name type="scientific">Carassius auratus</name>
    <name type="common">Goldfish</name>
    <dbReference type="NCBI Taxonomy" id="7957"/>
    <lineage>
        <taxon>Eukaryota</taxon>
        <taxon>Metazoa</taxon>
        <taxon>Chordata</taxon>
        <taxon>Craniata</taxon>
        <taxon>Vertebrata</taxon>
        <taxon>Euteleostomi</taxon>
        <taxon>Actinopterygii</taxon>
        <taxon>Neopterygii</taxon>
        <taxon>Teleostei</taxon>
        <taxon>Ostariophysi</taxon>
        <taxon>Cypriniformes</taxon>
        <taxon>Cyprinidae</taxon>
        <taxon>Cyprininae</taxon>
        <taxon>Carassius</taxon>
    </lineage>
</organism>
<evidence type="ECO:0000256" key="1">
    <source>
        <dbReference type="ARBA" id="ARBA00022734"/>
    </source>
</evidence>
<keyword evidence="3" id="KW-0732">Signal</keyword>
<evidence type="ECO:0000256" key="3">
    <source>
        <dbReference type="SAM" id="SignalP"/>
    </source>
</evidence>
<dbReference type="RefSeq" id="XP_026101389.1">
    <property type="nucleotide sequence ID" value="XM_026245604.1"/>
</dbReference>
<feature type="chain" id="PRO_5027981364" evidence="3">
    <location>
        <begin position="30"/>
        <end position="220"/>
    </location>
</feature>
<dbReference type="PANTHER" id="PTHR46780">
    <property type="entry name" value="PROTEIN EVA-1"/>
    <property type="match status" value="1"/>
</dbReference>
<feature type="signal peptide" evidence="3">
    <location>
        <begin position="1"/>
        <end position="29"/>
    </location>
</feature>
<dbReference type="Proteomes" id="UP000515129">
    <property type="component" value="Unplaced"/>
</dbReference>
<name>A0A6P6MYJ8_CARAU</name>
<dbReference type="OrthoDB" id="1100386at2759"/>
<dbReference type="InterPro" id="IPR000922">
    <property type="entry name" value="Lectin_gal-bd_dom"/>
</dbReference>
<feature type="domain" description="SUEL-type lectin" evidence="4">
    <location>
        <begin position="38"/>
        <end position="128"/>
    </location>
</feature>
<gene>
    <name evidence="6" type="primary">LOC113072618</name>
</gene>
<dbReference type="InterPro" id="IPR043159">
    <property type="entry name" value="Lectin_gal-bd_sf"/>
</dbReference>
<dbReference type="AlphaFoldDB" id="A0A6P6MYJ8"/>